<evidence type="ECO:0000313" key="2">
    <source>
        <dbReference type="Proteomes" id="UP001209878"/>
    </source>
</evidence>
<reference evidence="1" key="1">
    <citation type="journal article" date="2023" name="Mol. Biol. Evol.">
        <title>Third-Generation Sequencing Reveals the Adaptive Role of the Epigenome in Three Deep-Sea Polychaetes.</title>
        <authorList>
            <person name="Perez M."/>
            <person name="Aroh O."/>
            <person name="Sun Y."/>
            <person name="Lan Y."/>
            <person name="Juniper S.K."/>
            <person name="Young C.R."/>
            <person name="Angers B."/>
            <person name="Qian P.Y."/>
        </authorList>
    </citation>
    <scope>NUCLEOTIDE SEQUENCE</scope>
    <source>
        <strain evidence="1">R07B-5</strain>
    </source>
</reference>
<protein>
    <submittedName>
        <fullName evidence="1">Uncharacterized protein</fullName>
    </submittedName>
</protein>
<keyword evidence="2" id="KW-1185">Reference proteome</keyword>
<organism evidence="1 2">
    <name type="scientific">Ridgeia piscesae</name>
    <name type="common">Tubeworm</name>
    <dbReference type="NCBI Taxonomy" id="27915"/>
    <lineage>
        <taxon>Eukaryota</taxon>
        <taxon>Metazoa</taxon>
        <taxon>Spiralia</taxon>
        <taxon>Lophotrochozoa</taxon>
        <taxon>Annelida</taxon>
        <taxon>Polychaeta</taxon>
        <taxon>Sedentaria</taxon>
        <taxon>Canalipalpata</taxon>
        <taxon>Sabellida</taxon>
        <taxon>Siboglinidae</taxon>
        <taxon>Ridgeia</taxon>
    </lineage>
</organism>
<accession>A0AAD9L2Q2</accession>
<name>A0AAD9L2Q2_RIDPI</name>
<sequence>MEITLHTYANLLWSGQITFSRSLWITVHMSQDECLYIQVCTTAAFLLVLVDTWGDTGHVALMTTKFLAWRSSFFNRDHKWHYVVLRCLP</sequence>
<proteinExistence type="predicted"/>
<dbReference type="EMBL" id="JAODUO010000372">
    <property type="protein sequence ID" value="KAK2181964.1"/>
    <property type="molecule type" value="Genomic_DNA"/>
</dbReference>
<evidence type="ECO:0000313" key="1">
    <source>
        <dbReference type="EMBL" id="KAK2181964.1"/>
    </source>
</evidence>
<dbReference type="Proteomes" id="UP001209878">
    <property type="component" value="Unassembled WGS sequence"/>
</dbReference>
<comment type="caution">
    <text evidence="1">The sequence shown here is derived from an EMBL/GenBank/DDBJ whole genome shotgun (WGS) entry which is preliminary data.</text>
</comment>
<dbReference type="AlphaFoldDB" id="A0AAD9L2Q2"/>
<gene>
    <name evidence="1" type="ORF">NP493_373g01012</name>
</gene>